<comment type="caution">
    <text evidence="1">The sequence shown here is derived from an EMBL/GenBank/DDBJ whole genome shotgun (WGS) entry which is preliminary data.</text>
</comment>
<dbReference type="AlphaFoldDB" id="A0A2T5TX78"/>
<protein>
    <submittedName>
        <fullName evidence="1">Uncharacterized protein</fullName>
    </submittedName>
</protein>
<proteinExistence type="predicted"/>
<dbReference type="GeneID" id="91007706"/>
<sequence length="63" mass="6619">MLDRLQQAAMAAEGNLAVTLSLNIGGAVKMTLHTADELGVLATLNSATTFVPWSSIKYVQVEG</sequence>
<gene>
    <name evidence="1" type="ORF">C8J25_11415</name>
</gene>
<evidence type="ECO:0000313" key="1">
    <source>
        <dbReference type="EMBL" id="PTW43819.1"/>
    </source>
</evidence>
<accession>A0A2T5TX78</accession>
<dbReference type="Proteomes" id="UP000244013">
    <property type="component" value="Unassembled WGS sequence"/>
</dbReference>
<reference evidence="1 2" key="1">
    <citation type="submission" date="2018-04" db="EMBL/GenBank/DDBJ databases">
        <title>Genomic Encyclopedia of Type Strains, Phase III (KMG-III): the genomes of soil and plant-associated and newly described type strains.</title>
        <authorList>
            <person name="Whitman W."/>
        </authorList>
    </citation>
    <scope>NUCLEOTIDE SEQUENCE [LARGE SCALE GENOMIC DNA]</scope>
    <source>
        <strain evidence="1 2">MA-olki</strain>
    </source>
</reference>
<organism evidence="1 2">
    <name type="scientific">Sphingomonas faeni</name>
    <dbReference type="NCBI Taxonomy" id="185950"/>
    <lineage>
        <taxon>Bacteria</taxon>
        <taxon>Pseudomonadati</taxon>
        <taxon>Pseudomonadota</taxon>
        <taxon>Alphaproteobacteria</taxon>
        <taxon>Sphingomonadales</taxon>
        <taxon>Sphingomonadaceae</taxon>
        <taxon>Sphingomonas</taxon>
    </lineage>
</organism>
<evidence type="ECO:0000313" key="2">
    <source>
        <dbReference type="Proteomes" id="UP000244013"/>
    </source>
</evidence>
<dbReference type="EMBL" id="QAYE01000014">
    <property type="protein sequence ID" value="PTW43819.1"/>
    <property type="molecule type" value="Genomic_DNA"/>
</dbReference>
<dbReference type="RefSeq" id="WP_107955861.1">
    <property type="nucleotide sequence ID" value="NZ_QAYE01000014.1"/>
</dbReference>
<dbReference type="OrthoDB" id="9855010at2"/>
<name>A0A2T5TX78_9SPHN</name>